<keyword evidence="4 5" id="KW-0206">Cytoskeleton</keyword>
<dbReference type="InterPro" id="IPR041470">
    <property type="entry name" value="GCP_N"/>
</dbReference>
<keyword evidence="3 5" id="KW-0493">Microtubule</keyword>
<dbReference type="Gene3D" id="1.20.120.1900">
    <property type="entry name" value="Gamma-tubulin complex, C-terminal domain"/>
    <property type="match status" value="1"/>
</dbReference>
<feature type="domain" description="Gamma tubulin complex component C-terminal" evidence="7">
    <location>
        <begin position="548"/>
        <end position="922"/>
    </location>
</feature>
<dbReference type="Pfam" id="PF04130">
    <property type="entry name" value="GCP_C_terminal"/>
    <property type="match status" value="1"/>
</dbReference>
<dbReference type="GO" id="GO:0051225">
    <property type="term" value="P:spindle assembly"/>
    <property type="evidence" value="ECO:0007669"/>
    <property type="project" value="TreeGrafter"/>
</dbReference>
<dbReference type="AlphaFoldDB" id="A0A9W8LZN4"/>
<dbReference type="OrthoDB" id="2192946at2759"/>
<proteinExistence type="inferred from homology"/>
<gene>
    <name evidence="9" type="primary">alp4</name>
    <name evidence="9" type="ORF">IWW36_002218</name>
</gene>
<evidence type="ECO:0000313" key="10">
    <source>
        <dbReference type="Proteomes" id="UP001139887"/>
    </source>
</evidence>
<dbReference type="GO" id="GO:0051011">
    <property type="term" value="F:microtubule minus-end binding"/>
    <property type="evidence" value="ECO:0007669"/>
    <property type="project" value="TreeGrafter"/>
</dbReference>
<dbReference type="GO" id="GO:0000278">
    <property type="term" value="P:mitotic cell cycle"/>
    <property type="evidence" value="ECO:0007669"/>
    <property type="project" value="TreeGrafter"/>
</dbReference>
<dbReference type="GO" id="GO:0005816">
    <property type="term" value="C:spindle pole body"/>
    <property type="evidence" value="ECO:0007669"/>
    <property type="project" value="UniProtKB-ARBA"/>
</dbReference>
<evidence type="ECO:0000256" key="2">
    <source>
        <dbReference type="ARBA" id="ARBA00022490"/>
    </source>
</evidence>
<reference evidence="9" key="1">
    <citation type="submission" date="2022-07" db="EMBL/GenBank/DDBJ databases">
        <title>Phylogenomic reconstructions and comparative analyses of Kickxellomycotina fungi.</title>
        <authorList>
            <person name="Reynolds N.K."/>
            <person name="Stajich J.E."/>
            <person name="Barry K."/>
            <person name="Grigoriev I.V."/>
            <person name="Crous P."/>
            <person name="Smith M.E."/>
        </authorList>
    </citation>
    <scope>NUCLEOTIDE SEQUENCE</scope>
    <source>
        <strain evidence="9">NRRL 1566</strain>
    </source>
</reference>
<dbReference type="EMBL" id="JANBUW010000047">
    <property type="protein sequence ID" value="KAJ2850033.1"/>
    <property type="molecule type" value="Genomic_DNA"/>
</dbReference>
<keyword evidence="2 5" id="KW-0963">Cytoplasm</keyword>
<dbReference type="GO" id="GO:0000930">
    <property type="term" value="C:gamma-tubulin complex"/>
    <property type="evidence" value="ECO:0007669"/>
    <property type="project" value="TreeGrafter"/>
</dbReference>
<name>A0A9W8LZN4_9FUNG</name>
<keyword evidence="10" id="KW-1185">Reference proteome</keyword>
<protein>
    <recommendedName>
        <fullName evidence="5">Spindle pole body component</fullName>
    </recommendedName>
</protein>
<comment type="subcellular location">
    <subcellularLocation>
        <location evidence="5">Cytoplasm</location>
        <location evidence="5">Cytoskeleton</location>
        <location evidence="5">Microtubule organizing center</location>
    </subcellularLocation>
</comment>
<dbReference type="GO" id="GO:0051321">
    <property type="term" value="P:meiotic cell cycle"/>
    <property type="evidence" value="ECO:0007669"/>
    <property type="project" value="TreeGrafter"/>
</dbReference>
<dbReference type="GO" id="GO:0031122">
    <property type="term" value="P:cytoplasmic microtubule organization"/>
    <property type="evidence" value="ECO:0007669"/>
    <property type="project" value="TreeGrafter"/>
</dbReference>
<evidence type="ECO:0000256" key="4">
    <source>
        <dbReference type="ARBA" id="ARBA00023212"/>
    </source>
</evidence>
<dbReference type="InterPro" id="IPR007259">
    <property type="entry name" value="GCP"/>
</dbReference>
<dbReference type="GO" id="GO:0000922">
    <property type="term" value="C:spindle pole"/>
    <property type="evidence" value="ECO:0007669"/>
    <property type="project" value="InterPro"/>
</dbReference>
<evidence type="ECO:0000256" key="1">
    <source>
        <dbReference type="ARBA" id="ARBA00010337"/>
    </source>
</evidence>
<dbReference type="PANTHER" id="PTHR19302">
    <property type="entry name" value="GAMMA TUBULIN COMPLEX PROTEIN"/>
    <property type="match status" value="1"/>
</dbReference>
<organism evidence="9 10">
    <name type="scientific">Coemansia brasiliensis</name>
    <dbReference type="NCBI Taxonomy" id="2650707"/>
    <lineage>
        <taxon>Eukaryota</taxon>
        <taxon>Fungi</taxon>
        <taxon>Fungi incertae sedis</taxon>
        <taxon>Zoopagomycota</taxon>
        <taxon>Kickxellomycotina</taxon>
        <taxon>Kickxellomycetes</taxon>
        <taxon>Kickxellales</taxon>
        <taxon>Kickxellaceae</taxon>
        <taxon>Coemansia</taxon>
    </lineage>
</organism>
<evidence type="ECO:0000259" key="8">
    <source>
        <dbReference type="Pfam" id="PF17681"/>
    </source>
</evidence>
<dbReference type="PANTHER" id="PTHR19302:SF13">
    <property type="entry name" value="GAMMA-TUBULIN COMPLEX COMPONENT 2"/>
    <property type="match status" value="1"/>
</dbReference>
<feature type="region of interest" description="Disordered" evidence="6">
    <location>
        <begin position="288"/>
        <end position="341"/>
    </location>
</feature>
<evidence type="ECO:0000256" key="3">
    <source>
        <dbReference type="ARBA" id="ARBA00022701"/>
    </source>
</evidence>
<dbReference type="InterPro" id="IPR042241">
    <property type="entry name" value="GCP_C_sf"/>
</dbReference>
<dbReference type="GO" id="GO:0043015">
    <property type="term" value="F:gamma-tubulin binding"/>
    <property type="evidence" value="ECO:0007669"/>
    <property type="project" value="InterPro"/>
</dbReference>
<sequence length="931" mass="105368">MSGHDYDYGDDFVEVKRGGYSGTHYGGEQDEYLALRRLQRERADSVSFTPQDSYGNATHSEAGDSADELAYFSTKHHQFESSFRSIRGRERAPLAPRLRDMRQSMYTHVSSAEVEQEQQGAAYDNDVELRKLPDEQQELAIIEDILSLLIGVSGRYISFRHPAQSTAWRLPLSIEEALIAPMWINPTLAQMANKILPLVLMHRRIEYFTTTYARRQAGVVNQALCAAIRLVLKDYYSMISTLENLERTSVDNHPYTLQQMWYHLYPQMQTFERLMHLVDEIQAKDLPQAKQTSPLEDDGFGTVADKNTMGSEAGDILPGDEEMAASEYSSSDNEDESEPSEQFIVRGGYTLNILSELIKLRGGDLSARRLYEFLLTKASVPFLQMLSYWLQTGELEDSKPANPGGEFMVASDNDGIGSRTFIDTESIDIVDSKLKRNVRRLGFVSVPELTPAFLRPYSTKIVRTGEYLNILRAYGVDLRTIDTPDISSLSLSPKPAKEVLTEPLPDDGEVSGLLNPQMLMRQIDQAYLRANQALLGILFKDGQMMAYMGAVKRYLLFEKSDFLTHFLDLAKVEISRQPKDMSINRLQSFLDLALLNPASVSHDDPLKDIVRVSLESVDLIDTLKVINMSNSSLGEASMSLANQRPSRNNITNGTFFGTSIVSDNFLTGDLFIALQLQIPFPFTIVLDKVTLNKYKALSRLLLSLKQTEQNLVASWLINLKIEDPPVSSSESGQNARLEGLRRNVFLRIHTMRHRILISVQQILYYCFWDVIEPQWERMAKLMQSAKTVDELCKVHVHHLDMIFQQCGLTAPKLPKIMVELLKRANKFTSTVNKLVSSKSALFRVASSAKAQNTVSGRLLGEMNKDTSDTETQIKNLQSVVDRLDQLDKYWVEQLKILLKALNHYARKFEESYLTLAVRLDCNRSDDDGSIS</sequence>
<dbReference type="GO" id="GO:0007020">
    <property type="term" value="P:microtubule nucleation"/>
    <property type="evidence" value="ECO:0007669"/>
    <property type="project" value="InterPro"/>
</dbReference>
<dbReference type="InterPro" id="IPR040457">
    <property type="entry name" value="GCP_C"/>
</dbReference>
<dbReference type="Pfam" id="PF17681">
    <property type="entry name" value="GCP_N_terminal"/>
    <property type="match status" value="1"/>
</dbReference>
<comment type="similarity">
    <text evidence="1 5">Belongs to the TUBGCP family.</text>
</comment>
<dbReference type="Proteomes" id="UP001139887">
    <property type="component" value="Unassembled WGS sequence"/>
</dbReference>
<comment type="caution">
    <text evidence="9">The sequence shown here is derived from an EMBL/GenBank/DDBJ whole genome shotgun (WGS) entry which is preliminary data.</text>
</comment>
<feature type="domain" description="Gamma tubulin complex component protein N-terminal" evidence="8">
    <location>
        <begin position="142"/>
        <end position="540"/>
    </location>
</feature>
<evidence type="ECO:0000313" key="9">
    <source>
        <dbReference type="EMBL" id="KAJ2850033.1"/>
    </source>
</evidence>
<evidence type="ECO:0000256" key="5">
    <source>
        <dbReference type="RuleBase" id="RU363050"/>
    </source>
</evidence>
<dbReference type="GO" id="GO:0005874">
    <property type="term" value="C:microtubule"/>
    <property type="evidence" value="ECO:0007669"/>
    <property type="project" value="UniProtKB-KW"/>
</dbReference>
<accession>A0A9W8LZN4</accession>
<evidence type="ECO:0000256" key="6">
    <source>
        <dbReference type="SAM" id="MobiDB-lite"/>
    </source>
</evidence>
<evidence type="ECO:0000259" key="7">
    <source>
        <dbReference type="Pfam" id="PF04130"/>
    </source>
</evidence>